<dbReference type="Proteomes" id="UP000305654">
    <property type="component" value="Unassembled WGS sequence"/>
</dbReference>
<accession>A0A5R9J241</accession>
<dbReference type="OrthoDB" id="9930862at2"/>
<dbReference type="RefSeq" id="WP_138326780.1">
    <property type="nucleotide sequence ID" value="NZ_VCDI01000005.1"/>
</dbReference>
<name>A0A5R9J241_9PROT</name>
<gene>
    <name evidence="2" type="ORF">FE263_14670</name>
</gene>
<protein>
    <submittedName>
        <fullName evidence="2">Uncharacterized protein</fullName>
    </submittedName>
</protein>
<evidence type="ECO:0000313" key="2">
    <source>
        <dbReference type="EMBL" id="TLU71710.1"/>
    </source>
</evidence>
<keyword evidence="3" id="KW-1185">Reference proteome</keyword>
<dbReference type="AlphaFoldDB" id="A0A5R9J241"/>
<feature type="compositionally biased region" description="Basic and acidic residues" evidence="1">
    <location>
        <begin position="119"/>
        <end position="133"/>
    </location>
</feature>
<feature type="compositionally biased region" description="Acidic residues" evidence="1">
    <location>
        <begin position="108"/>
        <end position="117"/>
    </location>
</feature>
<feature type="region of interest" description="Disordered" evidence="1">
    <location>
        <begin position="92"/>
        <end position="133"/>
    </location>
</feature>
<comment type="caution">
    <text evidence="2">The sequence shown here is derived from an EMBL/GenBank/DDBJ whole genome shotgun (WGS) entry which is preliminary data.</text>
</comment>
<evidence type="ECO:0000313" key="3">
    <source>
        <dbReference type="Proteomes" id="UP000305654"/>
    </source>
</evidence>
<reference evidence="2 3" key="1">
    <citation type="submission" date="2019-05" db="EMBL/GenBank/DDBJ databases">
        <authorList>
            <person name="Pankratov T."/>
            <person name="Grouzdev D."/>
        </authorList>
    </citation>
    <scope>NUCLEOTIDE SEQUENCE [LARGE SCALE GENOMIC DNA]</scope>
    <source>
        <strain evidence="2 3">KEBCLARHB70R</strain>
    </source>
</reference>
<dbReference type="EMBL" id="VCDI01000005">
    <property type="protein sequence ID" value="TLU71710.1"/>
    <property type="molecule type" value="Genomic_DNA"/>
</dbReference>
<proteinExistence type="predicted"/>
<organism evidence="2 3">
    <name type="scientific">Lichenicoccus roseus</name>
    <dbReference type="NCBI Taxonomy" id="2683649"/>
    <lineage>
        <taxon>Bacteria</taxon>
        <taxon>Pseudomonadati</taxon>
        <taxon>Pseudomonadota</taxon>
        <taxon>Alphaproteobacteria</taxon>
        <taxon>Acetobacterales</taxon>
        <taxon>Acetobacteraceae</taxon>
        <taxon>Lichenicoccus</taxon>
    </lineage>
</organism>
<sequence>MAKIIDLAPHDPLPNGPAVVVMRRFEEDDPKTVMIELIAIDADRSEGNARMTDAHGAPLSFEEATRQASERAHAASIETIYRIDRTAGPVEREIAAHGGDHSASSDMVDSDVEDGETGGDMRDHNHNEAPRRF</sequence>
<evidence type="ECO:0000256" key="1">
    <source>
        <dbReference type="SAM" id="MobiDB-lite"/>
    </source>
</evidence>